<dbReference type="SUPFAM" id="SSF54909">
    <property type="entry name" value="Dimeric alpha+beta barrel"/>
    <property type="match status" value="1"/>
</dbReference>
<comment type="caution">
    <text evidence="3">The sequence shown here is derived from an EMBL/GenBank/DDBJ whole genome shotgun (WGS) entry which is preliminary data.</text>
</comment>
<dbReference type="Gene3D" id="3.30.70.100">
    <property type="match status" value="1"/>
</dbReference>
<dbReference type="Proteomes" id="UP001517376">
    <property type="component" value="Unassembled WGS sequence"/>
</dbReference>
<reference evidence="4" key="1">
    <citation type="submission" date="2020-01" db="EMBL/GenBank/DDBJ databases">
        <title>Sphingomonas sp. strain CSW-10.</title>
        <authorList>
            <person name="Chen W.-M."/>
        </authorList>
    </citation>
    <scope>NUCLEOTIDE SEQUENCE [LARGE SCALE GENOMIC DNA]</scope>
    <source>
        <strain evidence="4">CCP-1</strain>
    </source>
</reference>
<evidence type="ECO:0000256" key="1">
    <source>
        <dbReference type="SAM" id="MobiDB-lite"/>
    </source>
</evidence>
<feature type="signal peptide" evidence="2">
    <location>
        <begin position="1"/>
        <end position="25"/>
    </location>
</feature>
<accession>A0ABW9Y8X0</accession>
<evidence type="ECO:0008006" key="5">
    <source>
        <dbReference type="Google" id="ProtNLM"/>
    </source>
</evidence>
<keyword evidence="4" id="KW-1185">Reference proteome</keyword>
<organism evidence="3 4">
    <name type="scientific">Paragemmobacter ruber</name>
    <dbReference type="NCBI Taxonomy" id="1985673"/>
    <lineage>
        <taxon>Bacteria</taxon>
        <taxon>Pseudomonadati</taxon>
        <taxon>Pseudomonadota</taxon>
        <taxon>Alphaproteobacteria</taxon>
        <taxon>Rhodobacterales</taxon>
        <taxon>Paracoccaceae</taxon>
        <taxon>Paragemmobacter</taxon>
    </lineage>
</organism>
<evidence type="ECO:0000256" key="2">
    <source>
        <dbReference type="SAM" id="SignalP"/>
    </source>
</evidence>
<name>A0ABW9Y8X0_9RHOB</name>
<protein>
    <recommendedName>
        <fullName evidence="5">ABM domain-containing protein</fullName>
    </recommendedName>
</protein>
<dbReference type="InterPro" id="IPR011008">
    <property type="entry name" value="Dimeric_a/b-barrel"/>
</dbReference>
<dbReference type="EMBL" id="JAAATW010000003">
    <property type="protein sequence ID" value="NBE08965.1"/>
    <property type="molecule type" value="Genomic_DNA"/>
</dbReference>
<evidence type="ECO:0000313" key="3">
    <source>
        <dbReference type="EMBL" id="NBE08965.1"/>
    </source>
</evidence>
<feature type="chain" id="PRO_5046284611" description="ABM domain-containing protein" evidence="2">
    <location>
        <begin position="26"/>
        <end position="166"/>
    </location>
</feature>
<proteinExistence type="predicted"/>
<feature type="region of interest" description="Disordered" evidence="1">
    <location>
        <begin position="140"/>
        <end position="166"/>
    </location>
</feature>
<evidence type="ECO:0000313" key="4">
    <source>
        <dbReference type="Proteomes" id="UP001517376"/>
    </source>
</evidence>
<sequence>MMRPILTLAPAFAIAFALAPSLAPADGARGAPAPCVKVVTFRLVPGTEEAAFLYAARATEGSLRKQPGFLRRRLVQGGDRQWSDWVEWRDAASAHAAADPPVWIFPGAEALAAAQHLPDLRRAIRLGACLDAGHMVRGARGFPQLPRGPDRGGARHRAGGAPRDGA</sequence>
<gene>
    <name evidence="3" type="ORF">GU920_15595</name>
</gene>
<keyword evidence="2" id="KW-0732">Signal</keyword>